<dbReference type="AlphaFoldDB" id="A0A136J5J2"/>
<accession>A0A136J5J2</accession>
<organism evidence="2 3">
    <name type="scientific">Microdochium bolleyi</name>
    <dbReference type="NCBI Taxonomy" id="196109"/>
    <lineage>
        <taxon>Eukaryota</taxon>
        <taxon>Fungi</taxon>
        <taxon>Dikarya</taxon>
        <taxon>Ascomycota</taxon>
        <taxon>Pezizomycotina</taxon>
        <taxon>Sordariomycetes</taxon>
        <taxon>Xylariomycetidae</taxon>
        <taxon>Xylariales</taxon>
        <taxon>Microdochiaceae</taxon>
        <taxon>Microdochium</taxon>
    </lineage>
</organism>
<dbReference type="InParanoid" id="A0A136J5J2"/>
<name>A0A136J5J2_9PEZI</name>
<dbReference type="EMBL" id="KQ964249">
    <property type="protein sequence ID" value="KXJ92359.1"/>
    <property type="molecule type" value="Genomic_DNA"/>
</dbReference>
<sequence length="78" mass="8456">MNGRPSVFTSQVCSLCARPRRRPLRSRSPHPCPSSAGLDSSARQATSYAVCYLLLLPIHHSSVAIPPPKEPVFADISL</sequence>
<dbReference type="Proteomes" id="UP000070501">
    <property type="component" value="Unassembled WGS sequence"/>
</dbReference>
<reference evidence="3" key="1">
    <citation type="submission" date="2016-02" db="EMBL/GenBank/DDBJ databases">
        <title>Draft genome sequence of Microdochium bolleyi, a fungal endophyte of beachgrass.</title>
        <authorList>
            <consortium name="DOE Joint Genome Institute"/>
            <person name="David A.S."/>
            <person name="May G."/>
            <person name="Haridas S."/>
            <person name="Lim J."/>
            <person name="Wang M."/>
            <person name="Labutti K."/>
            <person name="Lipzen A."/>
            <person name="Barry K."/>
            <person name="Grigoriev I.V."/>
        </authorList>
    </citation>
    <scope>NUCLEOTIDE SEQUENCE [LARGE SCALE GENOMIC DNA]</scope>
    <source>
        <strain evidence="3">J235TASD1</strain>
    </source>
</reference>
<evidence type="ECO:0000313" key="2">
    <source>
        <dbReference type="EMBL" id="KXJ92359.1"/>
    </source>
</evidence>
<keyword evidence="3" id="KW-1185">Reference proteome</keyword>
<evidence type="ECO:0000313" key="3">
    <source>
        <dbReference type="Proteomes" id="UP000070501"/>
    </source>
</evidence>
<proteinExistence type="predicted"/>
<protein>
    <submittedName>
        <fullName evidence="2">Uncharacterized protein</fullName>
    </submittedName>
</protein>
<feature type="region of interest" description="Disordered" evidence="1">
    <location>
        <begin position="20"/>
        <end position="41"/>
    </location>
</feature>
<gene>
    <name evidence="2" type="ORF">Micbo1qcDRAFT_162619</name>
</gene>
<evidence type="ECO:0000256" key="1">
    <source>
        <dbReference type="SAM" id="MobiDB-lite"/>
    </source>
</evidence>